<keyword evidence="5" id="KW-1185">Reference proteome</keyword>
<dbReference type="Gene3D" id="1.20.1260.10">
    <property type="match status" value="1"/>
</dbReference>
<dbReference type="EMBL" id="AYXT01000004">
    <property type="protein sequence ID" value="ETF03599.1"/>
    <property type="molecule type" value="Genomic_DNA"/>
</dbReference>
<evidence type="ECO:0000259" key="3">
    <source>
        <dbReference type="Pfam" id="PF13628"/>
    </source>
</evidence>
<dbReference type="PANTHER" id="PTHR38593:SF1">
    <property type="entry name" value="BLR2558 PROTEIN"/>
    <property type="match status" value="1"/>
</dbReference>
<dbReference type="Pfam" id="PF13628">
    <property type="entry name" value="DUF4142"/>
    <property type="match status" value="1"/>
</dbReference>
<dbReference type="eggNOG" id="COG3652">
    <property type="taxonomic scope" value="Bacteria"/>
</dbReference>
<name>V8QX70_9BURK</name>
<feature type="region of interest" description="Disordered" evidence="1">
    <location>
        <begin position="21"/>
        <end position="44"/>
    </location>
</feature>
<dbReference type="Proteomes" id="UP000018733">
    <property type="component" value="Unassembled WGS sequence"/>
</dbReference>
<dbReference type="PANTHER" id="PTHR38593">
    <property type="entry name" value="BLR2558 PROTEIN"/>
    <property type="match status" value="1"/>
</dbReference>
<dbReference type="InterPro" id="IPR012347">
    <property type="entry name" value="Ferritin-like"/>
</dbReference>
<evidence type="ECO:0000256" key="1">
    <source>
        <dbReference type="SAM" id="MobiDB-lite"/>
    </source>
</evidence>
<feature type="chain" id="PRO_5004771798" description="DUF4142 domain-containing protein" evidence="2">
    <location>
        <begin position="21"/>
        <end position="188"/>
    </location>
</feature>
<dbReference type="HOGENOM" id="CLU_079636_1_0_4"/>
<gene>
    <name evidence="4" type="ORF">W822_05840</name>
</gene>
<dbReference type="PATRIC" id="fig|1424334.3.peg.1167"/>
<feature type="signal peptide" evidence="2">
    <location>
        <begin position="1"/>
        <end position="20"/>
    </location>
</feature>
<reference evidence="4 5" key="1">
    <citation type="journal article" date="2014" name="Genome Announc.">
        <title>Draft Genome Sequence of Advenella kashmirensis Strain W13003, a Polycyclic Aromatic Hydrocarbon-Degrading Bacterium.</title>
        <authorList>
            <person name="Wang X."/>
            <person name="Jin D."/>
            <person name="Zhou L."/>
            <person name="Wu L."/>
            <person name="An W."/>
            <person name="Zhao L."/>
        </authorList>
    </citation>
    <scope>NUCLEOTIDE SEQUENCE [LARGE SCALE GENOMIC DNA]</scope>
    <source>
        <strain evidence="4 5">W13003</strain>
    </source>
</reference>
<organism evidence="4 5">
    <name type="scientific">Advenella kashmirensis W13003</name>
    <dbReference type="NCBI Taxonomy" id="1424334"/>
    <lineage>
        <taxon>Bacteria</taxon>
        <taxon>Pseudomonadati</taxon>
        <taxon>Pseudomonadota</taxon>
        <taxon>Betaproteobacteria</taxon>
        <taxon>Burkholderiales</taxon>
        <taxon>Alcaligenaceae</taxon>
    </lineage>
</organism>
<dbReference type="STRING" id="1424334.W822_05840"/>
<dbReference type="CDD" id="cd00657">
    <property type="entry name" value="Ferritin_like"/>
    <property type="match status" value="1"/>
</dbReference>
<comment type="caution">
    <text evidence="4">The sequence shown here is derived from an EMBL/GenBank/DDBJ whole genome shotgun (WGS) entry which is preliminary data.</text>
</comment>
<accession>V8QX70</accession>
<dbReference type="AlphaFoldDB" id="V8QX70"/>
<dbReference type="RefSeq" id="WP_024007547.1">
    <property type="nucleotide sequence ID" value="NZ_KI650987.1"/>
</dbReference>
<evidence type="ECO:0000256" key="2">
    <source>
        <dbReference type="SAM" id="SignalP"/>
    </source>
</evidence>
<sequence length="188" mass="20402">MVKNLLLISALLAIPFSASAQSTNPATDMNPKTEMHPSEQKLSSNDESFLNDAAQAGLAEIEGGKLAQQKAKTSEVKDFATNMITDHTKVGDELKQLAAKKGVTVPTEPSLLQKGELKALSLLDDKFDENYVDRMAVAAHENTVELFKKTADEAEDGDIKVFAQKTLPALEEHLKMAKALHPTVSKTQ</sequence>
<evidence type="ECO:0000313" key="5">
    <source>
        <dbReference type="Proteomes" id="UP000018733"/>
    </source>
</evidence>
<evidence type="ECO:0000313" key="4">
    <source>
        <dbReference type="EMBL" id="ETF03599.1"/>
    </source>
</evidence>
<proteinExistence type="predicted"/>
<dbReference type="InterPro" id="IPR025419">
    <property type="entry name" value="DUF4142"/>
</dbReference>
<protein>
    <recommendedName>
        <fullName evidence="3">DUF4142 domain-containing protein</fullName>
    </recommendedName>
</protein>
<keyword evidence="2" id="KW-0732">Signal</keyword>
<feature type="domain" description="DUF4142" evidence="3">
    <location>
        <begin position="45"/>
        <end position="180"/>
    </location>
</feature>